<name>A0A1G1W5K2_9BACT</name>
<keyword evidence="1" id="KW-0812">Transmembrane</keyword>
<accession>A0A1G1W5K2</accession>
<protein>
    <submittedName>
        <fullName evidence="2">Uncharacterized protein</fullName>
    </submittedName>
</protein>
<feature type="transmembrane region" description="Helical" evidence="1">
    <location>
        <begin position="49"/>
        <end position="71"/>
    </location>
</feature>
<gene>
    <name evidence="2" type="ORF">A2113_02130</name>
</gene>
<keyword evidence="1" id="KW-0472">Membrane</keyword>
<dbReference type="Proteomes" id="UP000176299">
    <property type="component" value="Unassembled WGS sequence"/>
</dbReference>
<evidence type="ECO:0000256" key="1">
    <source>
        <dbReference type="SAM" id="Phobius"/>
    </source>
</evidence>
<organism evidence="2 3">
    <name type="scientific">Candidatus Woykebacteria bacterium GWA1_44_8</name>
    <dbReference type="NCBI Taxonomy" id="1802591"/>
    <lineage>
        <taxon>Bacteria</taxon>
        <taxon>Candidatus Woykeibacteriota</taxon>
    </lineage>
</organism>
<dbReference type="AlphaFoldDB" id="A0A1G1W5K2"/>
<reference evidence="2 3" key="1">
    <citation type="journal article" date="2016" name="Nat. Commun.">
        <title>Thousands of microbial genomes shed light on interconnected biogeochemical processes in an aquifer system.</title>
        <authorList>
            <person name="Anantharaman K."/>
            <person name="Brown C.T."/>
            <person name="Hug L.A."/>
            <person name="Sharon I."/>
            <person name="Castelle C.J."/>
            <person name="Probst A.J."/>
            <person name="Thomas B.C."/>
            <person name="Singh A."/>
            <person name="Wilkins M.J."/>
            <person name="Karaoz U."/>
            <person name="Brodie E.L."/>
            <person name="Williams K.H."/>
            <person name="Hubbard S.S."/>
            <person name="Banfield J.F."/>
        </authorList>
    </citation>
    <scope>NUCLEOTIDE SEQUENCE [LARGE SCALE GENOMIC DNA]</scope>
</reference>
<sequence>MKTSNKITTWIGVFLLYLLISPIILAFIVMWSSSLNLELEAPTGRARELLGLVLVIAIVIAIISSVVFTLLKKVGFIKSGVVRFLLTFLLVVMAFTAFNWFYFPHYNNEGYTACEKLGKTKGEAVTLFSAGKEYDLRKVDEKIDGFIKQNGQPTSVQEQSGTKHYEYQYKHSNFRYCALEVNQSGVIETIFVCQGTCL</sequence>
<dbReference type="EMBL" id="MHCN01000001">
    <property type="protein sequence ID" value="OGY22667.1"/>
    <property type="molecule type" value="Genomic_DNA"/>
</dbReference>
<evidence type="ECO:0000313" key="2">
    <source>
        <dbReference type="EMBL" id="OGY22667.1"/>
    </source>
</evidence>
<feature type="transmembrane region" description="Helical" evidence="1">
    <location>
        <begin position="83"/>
        <end position="103"/>
    </location>
</feature>
<comment type="caution">
    <text evidence="2">The sequence shown here is derived from an EMBL/GenBank/DDBJ whole genome shotgun (WGS) entry which is preliminary data.</text>
</comment>
<evidence type="ECO:0000313" key="3">
    <source>
        <dbReference type="Proteomes" id="UP000176299"/>
    </source>
</evidence>
<keyword evidence="1" id="KW-1133">Transmembrane helix</keyword>
<proteinExistence type="predicted"/>
<feature type="transmembrane region" description="Helical" evidence="1">
    <location>
        <begin position="7"/>
        <end position="29"/>
    </location>
</feature>